<keyword evidence="3" id="KW-1185">Reference proteome</keyword>
<accession>A0A1H1AZL5</accession>
<feature type="compositionally biased region" description="Basic residues" evidence="1">
    <location>
        <begin position="18"/>
        <end position="37"/>
    </location>
</feature>
<dbReference type="Proteomes" id="UP000199481">
    <property type="component" value="Unassembled WGS sequence"/>
</dbReference>
<dbReference type="Pfam" id="PF06265">
    <property type="entry name" value="YutD-like"/>
    <property type="match status" value="1"/>
</dbReference>
<feature type="compositionally biased region" description="Basic and acidic residues" evidence="1">
    <location>
        <begin position="221"/>
        <end position="261"/>
    </location>
</feature>
<dbReference type="OrthoDB" id="1650379at2"/>
<evidence type="ECO:0000256" key="1">
    <source>
        <dbReference type="SAM" id="MobiDB-lite"/>
    </source>
</evidence>
<feature type="compositionally biased region" description="Basic and acidic residues" evidence="1">
    <location>
        <begin position="8"/>
        <end position="17"/>
    </location>
</feature>
<feature type="compositionally biased region" description="Basic residues" evidence="1">
    <location>
        <begin position="181"/>
        <end position="191"/>
    </location>
</feature>
<dbReference type="RefSeq" id="WP_089978069.1">
    <property type="nucleotide sequence ID" value="NZ_CP084916.1"/>
</dbReference>
<gene>
    <name evidence="2" type="ORF">SAMN04487752_2330</name>
</gene>
<dbReference type="EMBL" id="FNJW01000008">
    <property type="protein sequence ID" value="SDQ45114.1"/>
    <property type="molecule type" value="Genomic_DNA"/>
</dbReference>
<dbReference type="InterPro" id="IPR009370">
    <property type="entry name" value="YutD-like"/>
</dbReference>
<reference evidence="3" key="1">
    <citation type="submission" date="2016-10" db="EMBL/GenBank/DDBJ databases">
        <authorList>
            <person name="Varghese N."/>
            <person name="Submissions S."/>
        </authorList>
    </citation>
    <scope>NUCLEOTIDE SEQUENCE [LARGE SCALE GENOMIC DNA]</scope>
    <source>
        <strain evidence="3">MPL-11</strain>
    </source>
</reference>
<evidence type="ECO:0000313" key="2">
    <source>
        <dbReference type="EMBL" id="SDQ45114.1"/>
    </source>
</evidence>
<feature type="compositionally biased region" description="Basic and acidic residues" evidence="1">
    <location>
        <begin position="48"/>
        <end position="60"/>
    </location>
</feature>
<sequence>MTSENETTAERTQEVRPSKKAVPAKKRPIKPRPKKRVKESQSATTAIEENHNTEDSGEHTFDKDVQELIKPVEEPVVQRIDATTIMIEGKKFEIVQNYRDAFDAERLGERYSEILNKYDYVVADWGFEQMRLKGFYDNRNRKVPQDQRIANLQDYLYEYCNFGCPYFVLQRIDDKKERIKTSKPKRRRTQKSKSPTNEKVIKPVQPKRSDSKQSTTATPKKSSDRVKAKKDFVKKEISPVEKSVEKNSPKETVETVKDAKGKRQYSIRRKVVPK</sequence>
<organism evidence="2 3">
    <name type="scientific">Carnobacterium viridans</name>
    <dbReference type="NCBI Taxonomy" id="174587"/>
    <lineage>
        <taxon>Bacteria</taxon>
        <taxon>Bacillati</taxon>
        <taxon>Bacillota</taxon>
        <taxon>Bacilli</taxon>
        <taxon>Lactobacillales</taxon>
        <taxon>Carnobacteriaceae</taxon>
        <taxon>Carnobacterium</taxon>
    </lineage>
</organism>
<dbReference type="Gene3D" id="3.50.4.20">
    <property type="match status" value="1"/>
</dbReference>
<feature type="region of interest" description="Disordered" evidence="1">
    <location>
        <begin position="1"/>
        <end position="60"/>
    </location>
</feature>
<proteinExistence type="predicted"/>
<dbReference type="InterPro" id="IPR038141">
    <property type="entry name" value="YutD-like_sf"/>
</dbReference>
<dbReference type="AlphaFoldDB" id="A0A1H1AZL5"/>
<evidence type="ECO:0000313" key="3">
    <source>
        <dbReference type="Proteomes" id="UP000199481"/>
    </source>
</evidence>
<name>A0A1H1AZL5_9LACT</name>
<protein>
    <submittedName>
        <fullName evidence="2">Uncharacterized protein YutD</fullName>
    </submittedName>
</protein>
<feature type="compositionally biased region" description="Basic residues" evidence="1">
    <location>
        <begin position="262"/>
        <end position="274"/>
    </location>
</feature>
<feature type="region of interest" description="Disordered" evidence="1">
    <location>
        <begin position="179"/>
        <end position="274"/>
    </location>
</feature>